<proteinExistence type="inferred from homology"/>
<evidence type="ECO:0000256" key="1">
    <source>
        <dbReference type="ARBA" id="ARBA00007768"/>
    </source>
</evidence>
<evidence type="ECO:0000313" key="4">
    <source>
        <dbReference type="EMBL" id="KAL3092431.1"/>
    </source>
</evidence>
<dbReference type="InterPro" id="IPR005627">
    <property type="entry name" value="CutC-like"/>
</dbReference>
<dbReference type="EMBL" id="JBICCN010000118">
    <property type="protein sequence ID" value="KAL3092431.1"/>
    <property type="molecule type" value="Genomic_DNA"/>
</dbReference>
<evidence type="ECO:0000256" key="3">
    <source>
        <dbReference type="SAM" id="MobiDB-lite"/>
    </source>
</evidence>
<dbReference type="HAMAP" id="MF_00795">
    <property type="entry name" value="CutC"/>
    <property type="match status" value="1"/>
</dbReference>
<keyword evidence="5" id="KW-1185">Reference proteome</keyword>
<dbReference type="AlphaFoldDB" id="A0ABD2JP98"/>
<dbReference type="Gene3D" id="3.20.20.380">
    <property type="entry name" value="Copper homeostasis (CutC) domain"/>
    <property type="match status" value="1"/>
</dbReference>
<sequence>MTEILLEVCVDDADGLLAAIRGGADRVELCSALEVGGLTPTPGLIELARSLNGSVPVFAMVRPRAGDFSYSDREFESMRKDIECVAKARLAGIVFGANHCDGTLDRHRLEIMAKMAKEFGLGTTLHRSFDLVPHIGEAIALAAELGIERILTSGRAAKAIPDGLEDIAKTVEIANGKGIKVMVGAGIRAENVGQLFGRIPFGIWEVHSSCSSVEETNAEKSGQTIAKLGFEPNGGKRRTNESEVRRMKEALGRN</sequence>
<evidence type="ECO:0000256" key="2">
    <source>
        <dbReference type="ARBA" id="ARBA00019014"/>
    </source>
</evidence>
<evidence type="ECO:0000313" key="5">
    <source>
        <dbReference type="Proteomes" id="UP001620645"/>
    </source>
</evidence>
<dbReference type="PANTHER" id="PTHR12598">
    <property type="entry name" value="COPPER HOMEOSTASIS PROTEIN CUTC"/>
    <property type="match status" value="1"/>
</dbReference>
<accession>A0ABD2JP98</accession>
<dbReference type="Proteomes" id="UP001620645">
    <property type="component" value="Unassembled WGS sequence"/>
</dbReference>
<dbReference type="SUPFAM" id="SSF110395">
    <property type="entry name" value="CutC-like"/>
    <property type="match status" value="1"/>
</dbReference>
<feature type="region of interest" description="Disordered" evidence="3">
    <location>
        <begin position="217"/>
        <end position="254"/>
    </location>
</feature>
<feature type="compositionally biased region" description="Basic and acidic residues" evidence="3">
    <location>
        <begin position="238"/>
        <end position="254"/>
    </location>
</feature>
<dbReference type="Pfam" id="PF03932">
    <property type="entry name" value="CutC"/>
    <property type="match status" value="1"/>
</dbReference>
<dbReference type="PANTHER" id="PTHR12598:SF0">
    <property type="entry name" value="COPPER HOMEOSTASIS PROTEIN CUTC HOMOLOG"/>
    <property type="match status" value="1"/>
</dbReference>
<comment type="caution">
    <text evidence="4">The sequence shown here is derived from an EMBL/GenBank/DDBJ whole genome shotgun (WGS) entry which is preliminary data.</text>
</comment>
<dbReference type="InterPro" id="IPR036822">
    <property type="entry name" value="CutC-like_dom_sf"/>
</dbReference>
<organism evidence="4 5">
    <name type="scientific">Heterodera schachtii</name>
    <name type="common">Sugarbeet cyst nematode worm</name>
    <name type="synonym">Tylenchus schachtii</name>
    <dbReference type="NCBI Taxonomy" id="97005"/>
    <lineage>
        <taxon>Eukaryota</taxon>
        <taxon>Metazoa</taxon>
        <taxon>Ecdysozoa</taxon>
        <taxon>Nematoda</taxon>
        <taxon>Chromadorea</taxon>
        <taxon>Rhabditida</taxon>
        <taxon>Tylenchina</taxon>
        <taxon>Tylenchomorpha</taxon>
        <taxon>Tylenchoidea</taxon>
        <taxon>Heteroderidae</taxon>
        <taxon>Heteroderinae</taxon>
        <taxon>Heterodera</taxon>
    </lineage>
</organism>
<reference evidence="4 5" key="1">
    <citation type="submission" date="2024-10" db="EMBL/GenBank/DDBJ databases">
        <authorList>
            <person name="Kim D."/>
        </authorList>
    </citation>
    <scope>NUCLEOTIDE SEQUENCE [LARGE SCALE GENOMIC DNA]</scope>
    <source>
        <strain evidence="4">Taebaek</strain>
    </source>
</reference>
<protein>
    <recommendedName>
        <fullName evidence="2">Copper homeostasis protein cutC homolog</fullName>
    </recommendedName>
</protein>
<comment type="similarity">
    <text evidence="1">Belongs to the CutC family.</text>
</comment>
<gene>
    <name evidence="4" type="ORF">niasHS_007640</name>
</gene>
<name>A0ABD2JP98_HETSC</name>